<gene>
    <name evidence="2" type="ORF">SBF1_3060003</name>
</gene>
<dbReference type="InterPro" id="IPR036457">
    <property type="entry name" value="PPM-type-like_dom_sf"/>
</dbReference>
<dbReference type="AlphaFoldDB" id="A0A2U3KXE6"/>
<dbReference type="SMART" id="SM00331">
    <property type="entry name" value="PP2C_SIG"/>
    <property type="match status" value="1"/>
</dbReference>
<sequence length="269" mass="30241">MLVWGDAMLTTKNNSQSKLYYSFDGNTDKGQIRPRNEDYFSFFIPPDLKTSETLGSLFVISDGVGGHLAGEVASAEAVNVLLQEYYFGDYSKKLPNRLKGAFAKAALHIFDLSKQHKDFSNMQCTLTALLLRQDQYIIAHAGDTKAFLLRDRTFSQLTKDHSLVAKLVRMGLVSQEQAKTHPYKHMLIRALGESPLLPIDIYTGTVQVGDVFCLVTDGILEHLTEEELQRYLLENDTLDNIQKKLIQEVNQRGGCDNMTILTVKVMEDG</sequence>
<dbReference type="SUPFAM" id="SSF81606">
    <property type="entry name" value="PP2C-like"/>
    <property type="match status" value="1"/>
</dbReference>
<dbReference type="SMART" id="SM00332">
    <property type="entry name" value="PP2Cc"/>
    <property type="match status" value="1"/>
</dbReference>
<proteinExistence type="predicted"/>
<dbReference type="PROSITE" id="PS51746">
    <property type="entry name" value="PPM_2"/>
    <property type="match status" value="1"/>
</dbReference>
<dbReference type="OrthoDB" id="9801841at2"/>
<dbReference type="Pfam" id="PF13672">
    <property type="entry name" value="PP2C_2"/>
    <property type="match status" value="1"/>
</dbReference>
<dbReference type="GO" id="GO:0004722">
    <property type="term" value="F:protein serine/threonine phosphatase activity"/>
    <property type="evidence" value="ECO:0007669"/>
    <property type="project" value="InterPro"/>
</dbReference>
<reference evidence="3" key="1">
    <citation type="submission" date="2018-02" db="EMBL/GenBank/DDBJ databases">
        <authorList>
            <person name="Hausmann B."/>
        </authorList>
    </citation>
    <scope>NUCLEOTIDE SEQUENCE [LARGE SCALE GENOMIC DNA]</scope>
    <source>
        <strain evidence="3">Peat soil MAG SbF1</strain>
    </source>
</reference>
<organism evidence="2 3">
    <name type="scientific">Candidatus Desulfosporosinus infrequens</name>
    <dbReference type="NCBI Taxonomy" id="2043169"/>
    <lineage>
        <taxon>Bacteria</taxon>
        <taxon>Bacillati</taxon>
        <taxon>Bacillota</taxon>
        <taxon>Clostridia</taxon>
        <taxon>Eubacteriales</taxon>
        <taxon>Desulfitobacteriaceae</taxon>
        <taxon>Desulfosporosinus</taxon>
    </lineage>
</organism>
<evidence type="ECO:0000259" key="1">
    <source>
        <dbReference type="PROSITE" id="PS51746"/>
    </source>
</evidence>
<dbReference type="InterPro" id="IPR015655">
    <property type="entry name" value="PP2C"/>
</dbReference>
<dbReference type="InterPro" id="IPR001932">
    <property type="entry name" value="PPM-type_phosphatase-like_dom"/>
</dbReference>
<dbReference type="Proteomes" id="UP000238916">
    <property type="component" value="Unassembled WGS sequence"/>
</dbReference>
<feature type="domain" description="PPM-type phosphatase" evidence="1">
    <location>
        <begin position="20"/>
        <end position="265"/>
    </location>
</feature>
<evidence type="ECO:0000313" key="3">
    <source>
        <dbReference type="Proteomes" id="UP000238916"/>
    </source>
</evidence>
<name>A0A2U3KXE6_9FIRM</name>
<accession>A0A2U3KXE6</accession>
<dbReference type="Gene3D" id="3.60.40.10">
    <property type="entry name" value="PPM-type phosphatase domain"/>
    <property type="match status" value="1"/>
</dbReference>
<dbReference type="PANTHER" id="PTHR13832:SF827">
    <property type="entry name" value="PROTEIN PHOSPHATASE 1L"/>
    <property type="match status" value="1"/>
</dbReference>
<evidence type="ECO:0000313" key="2">
    <source>
        <dbReference type="EMBL" id="SPF44331.1"/>
    </source>
</evidence>
<dbReference type="PANTHER" id="PTHR13832">
    <property type="entry name" value="PROTEIN PHOSPHATASE 2C"/>
    <property type="match status" value="1"/>
</dbReference>
<dbReference type="EMBL" id="OMOF01000231">
    <property type="protein sequence ID" value="SPF44331.1"/>
    <property type="molecule type" value="Genomic_DNA"/>
</dbReference>
<dbReference type="CDD" id="cd00143">
    <property type="entry name" value="PP2Cc"/>
    <property type="match status" value="1"/>
</dbReference>
<protein>
    <submittedName>
        <fullName evidence="2">Serine/threonine protein phosphatase</fullName>
    </submittedName>
</protein>